<keyword evidence="2" id="KW-0732">Signal</keyword>
<feature type="region of interest" description="Disordered" evidence="1">
    <location>
        <begin position="419"/>
        <end position="634"/>
    </location>
</feature>
<evidence type="ECO:0000256" key="1">
    <source>
        <dbReference type="SAM" id="MobiDB-lite"/>
    </source>
</evidence>
<accession>A0A9N8HTS9</accession>
<protein>
    <submittedName>
        <fullName evidence="3">Uncharacterized protein</fullName>
    </submittedName>
</protein>
<feature type="compositionally biased region" description="Low complexity" evidence="1">
    <location>
        <begin position="574"/>
        <end position="587"/>
    </location>
</feature>
<sequence>MMKPCGSSAPLCILLLLLNAAIVAANWEAHIDSVHGQSFDFTTGSEHGAELRVEAYDECRKDAGQRNWMGEFYPSTSMTGIRADTSRVHGPGGGNHISFTFTEGINENLNLYSDNGDNTATVEFCAQVGLYHSGVLVNFSEVKLTYNVDLVTNFASLTGYTVTGAEAYTDAEDVEKNFDGSLRAYFCNPSSFEELQDDGSVTNQGSILNLCFTVASGGEFKIKDVQDLLVRNGMGEEPSQVIISGSQAATPIYAEKICHEGHSSETNVCVVSFMLQADFYDYERLTLTGEGQILLELGGFAGSSRRLLRHRLLTERVGHVSVQAMEMRFNALTKEEQLEEENAAVSVPIAAGAVAAMVALCSVLWARMFCTRRPPSRKDQVYQKLRMKKGKDMDGDATVATVTKETIDLTMSISTIVSDISDTPSSPGHRSSTSSTSASSHRTSTSTSSSSRTSSGSRTNSISKTSSSNPGRMGPTKLERASSTSKTSSSNSGRLSPPRLERASSTSKASSSTSELVPPTRLERAASTSKASSGSGRRSPTRRLERTPSASSHTTKSSRKSPTKLERTLERGSSRSSQKKISSGSSRPTPDRLERTSSGSSHRTHSSRTSPTKLERGSSTSSHMTSSCSSPRSTKLLLAEEDVGDEIIDVTARNSGRLSSGDILEMTASMQSALSTPGAGRRRGSGTSHASGSSC</sequence>
<feature type="compositionally biased region" description="Low complexity" evidence="1">
    <location>
        <begin position="525"/>
        <end position="538"/>
    </location>
</feature>
<feature type="compositionally biased region" description="Low complexity" evidence="1">
    <location>
        <begin position="503"/>
        <end position="514"/>
    </location>
</feature>
<feature type="compositionally biased region" description="Polar residues" evidence="1">
    <location>
        <begin position="685"/>
        <end position="695"/>
    </location>
</feature>
<feature type="chain" id="PRO_5040221022" evidence="2">
    <location>
        <begin position="26"/>
        <end position="695"/>
    </location>
</feature>
<feature type="region of interest" description="Disordered" evidence="1">
    <location>
        <begin position="653"/>
        <end position="695"/>
    </location>
</feature>
<name>A0A9N8HTS9_9STRA</name>
<organism evidence="3 4">
    <name type="scientific">Seminavis robusta</name>
    <dbReference type="NCBI Taxonomy" id="568900"/>
    <lineage>
        <taxon>Eukaryota</taxon>
        <taxon>Sar</taxon>
        <taxon>Stramenopiles</taxon>
        <taxon>Ochrophyta</taxon>
        <taxon>Bacillariophyta</taxon>
        <taxon>Bacillariophyceae</taxon>
        <taxon>Bacillariophycidae</taxon>
        <taxon>Naviculales</taxon>
        <taxon>Naviculaceae</taxon>
        <taxon>Seminavis</taxon>
    </lineage>
</organism>
<feature type="signal peptide" evidence="2">
    <location>
        <begin position="1"/>
        <end position="25"/>
    </location>
</feature>
<feature type="compositionally biased region" description="Low complexity" evidence="1">
    <location>
        <begin position="618"/>
        <end position="634"/>
    </location>
</feature>
<evidence type="ECO:0000256" key="2">
    <source>
        <dbReference type="SAM" id="SignalP"/>
    </source>
</evidence>
<feature type="compositionally biased region" description="Low complexity" evidence="1">
    <location>
        <begin position="482"/>
        <end position="492"/>
    </location>
</feature>
<comment type="caution">
    <text evidence="3">The sequence shown here is derived from an EMBL/GenBank/DDBJ whole genome shotgun (WGS) entry which is preliminary data.</text>
</comment>
<evidence type="ECO:0000313" key="3">
    <source>
        <dbReference type="EMBL" id="CAB9525177.1"/>
    </source>
</evidence>
<proteinExistence type="predicted"/>
<feature type="compositionally biased region" description="Basic and acidic residues" evidence="1">
    <location>
        <begin position="563"/>
        <end position="573"/>
    </location>
</feature>
<keyword evidence="4" id="KW-1185">Reference proteome</keyword>
<evidence type="ECO:0000313" key="4">
    <source>
        <dbReference type="Proteomes" id="UP001153069"/>
    </source>
</evidence>
<feature type="compositionally biased region" description="Low complexity" evidence="1">
    <location>
        <begin position="419"/>
        <end position="468"/>
    </location>
</feature>
<dbReference type="AlphaFoldDB" id="A0A9N8HTS9"/>
<dbReference type="EMBL" id="CAICTM010001638">
    <property type="protein sequence ID" value="CAB9525177.1"/>
    <property type="molecule type" value="Genomic_DNA"/>
</dbReference>
<reference evidence="3" key="1">
    <citation type="submission" date="2020-06" db="EMBL/GenBank/DDBJ databases">
        <authorList>
            <consortium name="Plant Systems Biology data submission"/>
        </authorList>
    </citation>
    <scope>NUCLEOTIDE SEQUENCE</scope>
    <source>
        <strain evidence="3">D6</strain>
    </source>
</reference>
<dbReference type="Proteomes" id="UP001153069">
    <property type="component" value="Unassembled WGS sequence"/>
</dbReference>
<gene>
    <name evidence="3" type="ORF">SEMRO_1640_G287900.1</name>
</gene>